<evidence type="ECO:0000313" key="4">
    <source>
        <dbReference type="Proteomes" id="UP000823990"/>
    </source>
</evidence>
<keyword evidence="2" id="KW-1133">Transmembrane helix</keyword>
<feature type="transmembrane region" description="Helical" evidence="2">
    <location>
        <begin position="118"/>
        <end position="140"/>
    </location>
</feature>
<feature type="transmembrane region" description="Helical" evidence="2">
    <location>
        <begin position="89"/>
        <end position="112"/>
    </location>
</feature>
<keyword evidence="2" id="KW-0812">Transmembrane</keyword>
<evidence type="ECO:0000256" key="2">
    <source>
        <dbReference type="SAM" id="Phobius"/>
    </source>
</evidence>
<feature type="coiled-coil region" evidence="1">
    <location>
        <begin position="48"/>
        <end position="82"/>
    </location>
</feature>
<gene>
    <name evidence="3" type="ORF">H9892_04720</name>
</gene>
<protein>
    <recommendedName>
        <fullName evidence="5">DUF2812 domain-containing protein</fullName>
    </recommendedName>
</protein>
<keyword evidence="1" id="KW-0175">Coiled coil</keyword>
<dbReference type="Proteomes" id="UP000823990">
    <property type="component" value="Unassembled WGS sequence"/>
</dbReference>
<evidence type="ECO:0000313" key="3">
    <source>
        <dbReference type="EMBL" id="HIW02623.1"/>
    </source>
</evidence>
<name>A0A9D1Q1S9_9FIRM</name>
<evidence type="ECO:0000256" key="1">
    <source>
        <dbReference type="SAM" id="Coils"/>
    </source>
</evidence>
<organism evidence="3 4">
    <name type="scientific">Candidatus Protoclostridium stercorigallinarum</name>
    <dbReference type="NCBI Taxonomy" id="2838741"/>
    <lineage>
        <taxon>Bacteria</taxon>
        <taxon>Bacillati</taxon>
        <taxon>Bacillota</taxon>
        <taxon>Clostridia</taxon>
        <taxon>Candidatus Protoclostridium</taxon>
    </lineage>
</organism>
<proteinExistence type="predicted"/>
<sequence>MQDKDFVSYEYKTVNFKTKDQTKAMDMYEAFGWEITGTTPTVIGDVTISLKRDRKQKHKQELTKLERQAEDTFEAINRLQQSKTMGANIFAYIFGVFATLVLGGGMCLVMLIENSIPALIGGIVLGVIGLALCGVNYFIYKKIVAKRIKQVLPVIDQTEEKLANILEKGNDLLRADLI</sequence>
<dbReference type="AlphaFoldDB" id="A0A9D1Q1S9"/>
<accession>A0A9D1Q1S9</accession>
<dbReference type="EMBL" id="DXHS01000074">
    <property type="protein sequence ID" value="HIW02623.1"/>
    <property type="molecule type" value="Genomic_DNA"/>
</dbReference>
<reference evidence="3" key="1">
    <citation type="journal article" date="2021" name="PeerJ">
        <title>Extensive microbial diversity within the chicken gut microbiome revealed by metagenomics and culture.</title>
        <authorList>
            <person name="Gilroy R."/>
            <person name="Ravi A."/>
            <person name="Getino M."/>
            <person name="Pursley I."/>
            <person name="Horton D.L."/>
            <person name="Alikhan N.F."/>
            <person name="Baker D."/>
            <person name="Gharbi K."/>
            <person name="Hall N."/>
            <person name="Watson M."/>
            <person name="Adriaenssens E.M."/>
            <person name="Foster-Nyarko E."/>
            <person name="Jarju S."/>
            <person name="Secka A."/>
            <person name="Antonio M."/>
            <person name="Oren A."/>
            <person name="Chaudhuri R.R."/>
            <person name="La Ragione R."/>
            <person name="Hildebrand F."/>
            <person name="Pallen M.J."/>
        </authorList>
    </citation>
    <scope>NUCLEOTIDE SEQUENCE</scope>
    <source>
        <strain evidence="3">12435</strain>
    </source>
</reference>
<evidence type="ECO:0008006" key="5">
    <source>
        <dbReference type="Google" id="ProtNLM"/>
    </source>
</evidence>
<comment type="caution">
    <text evidence="3">The sequence shown here is derived from an EMBL/GenBank/DDBJ whole genome shotgun (WGS) entry which is preliminary data.</text>
</comment>
<keyword evidence="2" id="KW-0472">Membrane</keyword>
<reference evidence="3" key="2">
    <citation type="submission" date="2021-04" db="EMBL/GenBank/DDBJ databases">
        <authorList>
            <person name="Gilroy R."/>
        </authorList>
    </citation>
    <scope>NUCLEOTIDE SEQUENCE</scope>
    <source>
        <strain evidence="3">12435</strain>
    </source>
</reference>